<evidence type="ECO:0000313" key="13">
    <source>
        <dbReference type="Proteomes" id="UP001437256"/>
    </source>
</evidence>
<feature type="transmembrane region" description="Helical" evidence="10">
    <location>
        <begin position="103"/>
        <end position="121"/>
    </location>
</feature>
<feature type="transmembrane region" description="Helical" evidence="10">
    <location>
        <begin position="466"/>
        <end position="483"/>
    </location>
</feature>
<dbReference type="InterPro" id="IPR005828">
    <property type="entry name" value="MFS_sugar_transport-like"/>
</dbReference>
<evidence type="ECO:0000256" key="6">
    <source>
        <dbReference type="ARBA" id="ARBA00023136"/>
    </source>
</evidence>
<evidence type="ECO:0000256" key="10">
    <source>
        <dbReference type="SAM" id="Phobius"/>
    </source>
</evidence>
<protein>
    <recommendedName>
        <fullName evidence="11">Major facilitator superfamily (MFS) profile domain-containing protein</fullName>
    </recommendedName>
</protein>
<feature type="transmembrane region" description="Helical" evidence="10">
    <location>
        <begin position="223"/>
        <end position="242"/>
    </location>
</feature>
<dbReference type="PANTHER" id="PTHR48022">
    <property type="entry name" value="PLASTIDIC GLUCOSE TRANSPORTER 4"/>
    <property type="match status" value="1"/>
</dbReference>
<keyword evidence="3 8" id="KW-0813">Transport</keyword>
<dbReference type="InterPro" id="IPR020846">
    <property type="entry name" value="MFS_dom"/>
</dbReference>
<dbReference type="InterPro" id="IPR003663">
    <property type="entry name" value="Sugar/inositol_transpt"/>
</dbReference>
<evidence type="ECO:0000259" key="11">
    <source>
        <dbReference type="PROSITE" id="PS50850"/>
    </source>
</evidence>
<evidence type="ECO:0000256" key="3">
    <source>
        <dbReference type="ARBA" id="ARBA00022448"/>
    </source>
</evidence>
<evidence type="ECO:0000256" key="5">
    <source>
        <dbReference type="ARBA" id="ARBA00022989"/>
    </source>
</evidence>
<feature type="transmembrane region" description="Helical" evidence="10">
    <location>
        <begin position="365"/>
        <end position="383"/>
    </location>
</feature>
<evidence type="ECO:0000256" key="2">
    <source>
        <dbReference type="ARBA" id="ARBA00010992"/>
    </source>
</evidence>
<dbReference type="Proteomes" id="UP001437256">
    <property type="component" value="Unassembled WGS sequence"/>
</dbReference>
<comment type="subcellular location">
    <subcellularLocation>
        <location evidence="1">Membrane</location>
        <topology evidence="1">Multi-pass membrane protein</topology>
    </subcellularLocation>
</comment>
<feature type="compositionally biased region" description="Basic and acidic residues" evidence="9">
    <location>
        <begin position="1"/>
        <end position="18"/>
    </location>
</feature>
<proteinExistence type="inferred from homology"/>
<evidence type="ECO:0000256" key="4">
    <source>
        <dbReference type="ARBA" id="ARBA00022692"/>
    </source>
</evidence>
<reference evidence="12 13" key="1">
    <citation type="submission" date="2024-05" db="EMBL/GenBank/DDBJ databases">
        <title>A draft genome resource for the thread blight pathogen Marasmius tenuissimus strain MS-2.</title>
        <authorList>
            <person name="Yulfo-Soto G.E."/>
            <person name="Baruah I.K."/>
            <person name="Amoako-Attah I."/>
            <person name="Bukari Y."/>
            <person name="Meinhardt L.W."/>
            <person name="Bailey B.A."/>
            <person name="Cohen S.P."/>
        </authorList>
    </citation>
    <scope>NUCLEOTIDE SEQUENCE [LARGE SCALE GENOMIC DNA]</scope>
    <source>
        <strain evidence="12 13">MS-2</strain>
    </source>
</reference>
<keyword evidence="5 10" id="KW-1133">Transmembrane helix</keyword>
<feature type="transmembrane region" description="Helical" evidence="10">
    <location>
        <begin position="495"/>
        <end position="515"/>
    </location>
</feature>
<evidence type="ECO:0000256" key="7">
    <source>
        <dbReference type="ARBA" id="ARBA00049119"/>
    </source>
</evidence>
<evidence type="ECO:0000256" key="9">
    <source>
        <dbReference type="SAM" id="MobiDB-lite"/>
    </source>
</evidence>
<name>A0ABR3A169_9AGAR</name>
<feature type="transmembrane region" description="Helical" evidence="10">
    <location>
        <begin position="133"/>
        <end position="151"/>
    </location>
</feature>
<accession>A0ABR3A169</accession>
<feature type="transmembrane region" description="Helical" evidence="10">
    <location>
        <begin position="429"/>
        <end position="454"/>
    </location>
</feature>
<feature type="transmembrane region" description="Helical" evidence="10">
    <location>
        <begin position="157"/>
        <end position="178"/>
    </location>
</feature>
<keyword evidence="13" id="KW-1185">Reference proteome</keyword>
<evidence type="ECO:0000313" key="12">
    <source>
        <dbReference type="EMBL" id="KAL0066789.1"/>
    </source>
</evidence>
<dbReference type="InterPro" id="IPR050360">
    <property type="entry name" value="MFS_Sugar_Transporters"/>
</dbReference>
<dbReference type="PANTHER" id="PTHR48022:SF79">
    <property type="entry name" value="LACTOSE PERMEASE, PUTATIVE (AFU_ORTHOLOGUE AFUA_6G01860)-RELATED"/>
    <property type="match status" value="1"/>
</dbReference>
<dbReference type="Pfam" id="PF00083">
    <property type="entry name" value="Sugar_tr"/>
    <property type="match status" value="1"/>
</dbReference>
<keyword evidence="4 10" id="KW-0812">Transmembrane</keyword>
<feature type="transmembrane region" description="Helical" evidence="10">
    <location>
        <begin position="59"/>
        <end position="83"/>
    </location>
</feature>
<dbReference type="InterPro" id="IPR036259">
    <property type="entry name" value="MFS_trans_sf"/>
</dbReference>
<dbReference type="SUPFAM" id="SSF103473">
    <property type="entry name" value="MFS general substrate transporter"/>
    <property type="match status" value="1"/>
</dbReference>
<feature type="region of interest" description="Disordered" evidence="9">
    <location>
        <begin position="1"/>
        <end position="25"/>
    </location>
</feature>
<dbReference type="PRINTS" id="PR00171">
    <property type="entry name" value="SUGRTRNSPORT"/>
</dbReference>
<comment type="similarity">
    <text evidence="2 8">Belongs to the major facilitator superfamily. Sugar transporter (TC 2.A.1.1) family.</text>
</comment>
<feature type="domain" description="Major facilitator superfamily (MFS) profile" evidence="11">
    <location>
        <begin position="62"/>
        <end position="518"/>
    </location>
</feature>
<dbReference type="NCBIfam" id="TIGR00879">
    <property type="entry name" value="SP"/>
    <property type="match status" value="1"/>
</dbReference>
<dbReference type="EMBL" id="JBBXMP010000032">
    <property type="protein sequence ID" value="KAL0066789.1"/>
    <property type="molecule type" value="Genomic_DNA"/>
</dbReference>
<organism evidence="12 13">
    <name type="scientific">Marasmius tenuissimus</name>
    <dbReference type="NCBI Taxonomy" id="585030"/>
    <lineage>
        <taxon>Eukaryota</taxon>
        <taxon>Fungi</taxon>
        <taxon>Dikarya</taxon>
        <taxon>Basidiomycota</taxon>
        <taxon>Agaricomycotina</taxon>
        <taxon>Agaricomycetes</taxon>
        <taxon>Agaricomycetidae</taxon>
        <taxon>Agaricales</taxon>
        <taxon>Marasmiineae</taxon>
        <taxon>Marasmiaceae</taxon>
        <taxon>Marasmius</taxon>
    </lineage>
</organism>
<comment type="catalytic activity">
    <reaction evidence="7">
        <text>myo-inositol(out) + H(+)(out) = myo-inositol(in) + H(+)(in)</text>
        <dbReference type="Rhea" id="RHEA:60364"/>
        <dbReference type="ChEBI" id="CHEBI:15378"/>
        <dbReference type="ChEBI" id="CHEBI:17268"/>
    </reaction>
</comment>
<evidence type="ECO:0000256" key="8">
    <source>
        <dbReference type="RuleBase" id="RU003346"/>
    </source>
</evidence>
<comment type="caution">
    <text evidence="12">The sequence shown here is derived from an EMBL/GenBank/DDBJ whole genome shotgun (WGS) entry which is preliminary data.</text>
</comment>
<evidence type="ECO:0000256" key="1">
    <source>
        <dbReference type="ARBA" id="ARBA00004141"/>
    </source>
</evidence>
<gene>
    <name evidence="12" type="ORF">AAF712_006187</name>
</gene>
<dbReference type="PROSITE" id="PS50850">
    <property type="entry name" value="MFS"/>
    <property type="match status" value="1"/>
</dbReference>
<feature type="transmembrane region" description="Helical" evidence="10">
    <location>
        <begin position="395"/>
        <end position="417"/>
    </location>
</feature>
<feature type="transmembrane region" description="Helical" evidence="10">
    <location>
        <begin position="329"/>
        <end position="353"/>
    </location>
</feature>
<sequence>MSDRASKASHAHSEDDFKQQVPASTPSPLAKIEEVYNTEYEKALANTSLDPLSKRSFQLYFIVMVGFLNAVSSGFDGSLMGGINAMPQYLSYFNEETVGKSTGIVFMIYVVGNCAGSLFAGPVTDICGRRGGMFVGGAFILIGSAIVTAATGKGMFLGGRFLLGFGIAISTTAAPTWVTELAPPQWRGRLGALYNSCFFIGSIPATGAMVGTEKMNSTWAWRLPLVLQIVPPAIVMTCVWFCPESPRWLVQKGKLDKAEEILIKYHGTNGESNAIVEASGLSLFMLRKSLKPLQLELREFRDSIEAKKFEPFWDYSPLFSSANRRWRMLALSLMVNGQLAGNGLITYFLPVVLKNAGVTSPHTQLLYNFANSILSAFGAFVGASVTDKIGRRRRLYIGALVLAALLSIVAALSANYGEEGNTNKNGANASITFIFLFGIAYSFTYTPLQALYCAEVMSQDMRAKGMAVHILISNCAGFINTFANSVGLKNLGWKYYFVFVGWNICASILWFLFCVETRGRTLEELDEVFNQSWPARASAKKVKVAVKETGDVEVLDGHSP</sequence>
<dbReference type="Gene3D" id="1.20.1250.20">
    <property type="entry name" value="MFS general substrate transporter like domains"/>
    <property type="match status" value="1"/>
</dbReference>
<keyword evidence="6 10" id="KW-0472">Membrane</keyword>
<feature type="transmembrane region" description="Helical" evidence="10">
    <location>
        <begin position="190"/>
        <end position="211"/>
    </location>
</feature>